<dbReference type="GeneID" id="857610"/>
<name>Q9AVY4_GUITH</name>
<sequence>MNYCFYNNYHSIERRRSLKLSIKNKLYIISKIIKNLKLIEVIPCQNFCNYENLNSKYINLIKNIENIDLVNKLKINSSCKIVTFCFNENRYLTKMRQINKKYYWIYQKKLVHTFLFSSCSDSILQIQKTMVSYIILCNAFRNLIIINLKFSRIIDSLIEKLVGLSKFLMFFKYSFVKLMPIEESKTSKYYMLFNTLMRNYN</sequence>
<dbReference type="GO" id="GO:0000428">
    <property type="term" value="C:DNA-directed RNA polymerase complex"/>
    <property type="evidence" value="ECO:0007669"/>
    <property type="project" value="UniProtKB-KW"/>
</dbReference>
<reference evidence="1 2" key="1">
    <citation type="journal article" date="2001" name="Nature">
        <title>The highly reduced genome of an enslaved algal nucleus.</title>
        <authorList>
            <person name="Douglas S."/>
            <person name="Zauner S."/>
            <person name="Fraunholz M."/>
            <person name="Beaton M."/>
            <person name="Penny S."/>
            <person name="Deng L."/>
            <person name="Wu X."/>
            <person name="Reith M."/>
            <person name="Cavalier-Smith T."/>
            <person name="Maier U."/>
        </authorList>
    </citation>
    <scope>NUCLEOTIDE SEQUENCE [LARGE SCALE GENOMIC DNA]</scope>
</reference>
<dbReference type="EMBL" id="AJ010592">
    <property type="protein sequence ID" value="CAC27087.1"/>
    <property type="molecule type" value="Genomic_DNA"/>
</dbReference>
<dbReference type="RefSeq" id="XP_001713303.1">
    <property type="nucleotide sequence ID" value="XM_001713251.1"/>
</dbReference>
<organism evidence="1 2">
    <name type="scientific">Guillardia theta</name>
    <name type="common">Cryptophyte</name>
    <name type="synonym">Cryptomonas phi</name>
    <dbReference type="NCBI Taxonomy" id="55529"/>
    <lineage>
        <taxon>Eukaryota</taxon>
        <taxon>Cryptophyceae</taxon>
        <taxon>Pyrenomonadales</taxon>
        <taxon>Geminigeraceae</taxon>
        <taxon>Guillardia</taxon>
    </lineage>
</organism>
<evidence type="ECO:0000313" key="2">
    <source>
        <dbReference type="Proteomes" id="UP000242167"/>
    </source>
</evidence>
<dbReference type="PIR" id="E90114">
    <property type="entry name" value="E90114"/>
</dbReference>
<accession>Q9AVY4</accession>
<dbReference type="AlphaFoldDB" id="Q9AVY4"/>
<proteinExistence type="predicted"/>
<protein>
    <submittedName>
        <fullName evidence="1">Uncharacterized protein</fullName>
    </submittedName>
</protein>
<dbReference type="Proteomes" id="UP000242167">
    <property type="component" value="Nucleomorph 2"/>
</dbReference>
<evidence type="ECO:0000313" key="1">
    <source>
        <dbReference type="EMBL" id="CAC27087.1"/>
    </source>
</evidence>